<dbReference type="RefSeq" id="WP_184027175.1">
    <property type="nucleotide sequence ID" value="NZ_JACHFN010000004.1"/>
</dbReference>
<protein>
    <submittedName>
        <fullName evidence="1">Uncharacterized protein</fullName>
    </submittedName>
</protein>
<comment type="caution">
    <text evidence="1">The sequence shown here is derived from an EMBL/GenBank/DDBJ whole genome shotgun (WGS) entry which is preliminary data.</text>
</comment>
<dbReference type="AlphaFoldDB" id="A0A7W8GE88"/>
<sequence>MREYLGLQGVSMEQFAASEAGRDFVRRHTFIGEDVVSRDYVNLNGRSRSFICLTDSDTRNYRCTVDGHPLHFGFPPINVTGGELVTFDGVLAD</sequence>
<dbReference type="EMBL" id="JACHFN010000004">
    <property type="protein sequence ID" value="MBB5233950.1"/>
    <property type="molecule type" value="Genomic_DNA"/>
</dbReference>
<proteinExistence type="predicted"/>
<gene>
    <name evidence="1" type="ORF">HNQ09_001388</name>
</gene>
<dbReference type="Proteomes" id="UP000525389">
    <property type="component" value="Unassembled WGS sequence"/>
</dbReference>
<reference evidence="1 2" key="1">
    <citation type="submission" date="2020-08" db="EMBL/GenBank/DDBJ databases">
        <title>Genomic Encyclopedia of Type Strains, Phase IV (KMG-IV): sequencing the most valuable type-strain genomes for metagenomic binning, comparative biology and taxonomic classification.</title>
        <authorList>
            <person name="Goeker M."/>
        </authorList>
    </citation>
    <scope>NUCLEOTIDE SEQUENCE [LARGE SCALE GENOMIC DNA]</scope>
    <source>
        <strain evidence="1 2">DSM 101791</strain>
    </source>
</reference>
<evidence type="ECO:0000313" key="1">
    <source>
        <dbReference type="EMBL" id="MBB5233950.1"/>
    </source>
</evidence>
<organism evidence="1 2">
    <name type="scientific">Deinococcus budaensis</name>
    <dbReference type="NCBI Taxonomy" id="1665626"/>
    <lineage>
        <taxon>Bacteria</taxon>
        <taxon>Thermotogati</taxon>
        <taxon>Deinococcota</taxon>
        <taxon>Deinococci</taxon>
        <taxon>Deinococcales</taxon>
        <taxon>Deinococcaceae</taxon>
        <taxon>Deinococcus</taxon>
    </lineage>
</organism>
<name>A0A7W8GE88_9DEIO</name>
<evidence type="ECO:0000313" key="2">
    <source>
        <dbReference type="Proteomes" id="UP000525389"/>
    </source>
</evidence>
<accession>A0A7W8GE88</accession>
<keyword evidence="2" id="KW-1185">Reference proteome</keyword>